<feature type="non-terminal residue" evidence="8">
    <location>
        <position position="1"/>
    </location>
</feature>
<organism evidence="8 9">
    <name type="scientific">Hellea balneolensis</name>
    <dbReference type="NCBI Taxonomy" id="287478"/>
    <lineage>
        <taxon>Bacteria</taxon>
        <taxon>Pseudomonadati</taxon>
        <taxon>Pseudomonadota</taxon>
        <taxon>Alphaproteobacteria</taxon>
        <taxon>Maricaulales</taxon>
        <taxon>Robiginitomaculaceae</taxon>
        <taxon>Hellea</taxon>
    </lineage>
</organism>
<keyword evidence="4 6" id="KW-1133">Transmembrane helix</keyword>
<comment type="similarity">
    <text evidence="2">Belongs to the EamA transporter family.</text>
</comment>
<dbReference type="InterPro" id="IPR037185">
    <property type="entry name" value="EmrE-like"/>
</dbReference>
<gene>
    <name evidence="8" type="ORF">ENJ46_06435</name>
</gene>
<evidence type="ECO:0000313" key="8">
    <source>
        <dbReference type="EMBL" id="HFB55546.1"/>
    </source>
</evidence>
<dbReference type="Pfam" id="PF00892">
    <property type="entry name" value="EamA"/>
    <property type="match status" value="1"/>
</dbReference>
<evidence type="ECO:0000259" key="7">
    <source>
        <dbReference type="Pfam" id="PF00892"/>
    </source>
</evidence>
<comment type="caution">
    <text evidence="8">The sequence shown here is derived from an EMBL/GenBank/DDBJ whole genome shotgun (WGS) entry which is preliminary data.</text>
</comment>
<evidence type="ECO:0000256" key="6">
    <source>
        <dbReference type="SAM" id="Phobius"/>
    </source>
</evidence>
<keyword evidence="5 6" id="KW-0472">Membrane</keyword>
<feature type="transmembrane region" description="Helical" evidence="6">
    <location>
        <begin position="161"/>
        <end position="179"/>
    </location>
</feature>
<feature type="transmembrane region" description="Helical" evidence="6">
    <location>
        <begin position="43"/>
        <end position="63"/>
    </location>
</feature>
<dbReference type="SUPFAM" id="SSF103481">
    <property type="entry name" value="Multidrug resistance efflux transporter EmrE"/>
    <property type="match status" value="1"/>
</dbReference>
<reference evidence="8" key="1">
    <citation type="journal article" date="2020" name="mSystems">
        <title>Genome- and Community-Level Interaction Insights into Carbon Utilization and Element Cycling Functions of Hydrothermarchaeota in Hydrothermal Sediment.</title>
        <authorList>
            <person name="Zhou Z."/>
            <person name="Liu Y."/>
            <person name="Xu W."/>
            <person name="Pan J."/>
            <person name="Luo Z.H."/>
            <person name="Li M."/>
        </authorList>
    </citation>
    <scope>NUCLEOTIDE SEQUENCE [LARGE SCALE GENOMIC DNA]</scope>
    <source>
        <strain evidence="8">HyVt-489</strain>
    </source>
</reference>
<dbReference type="PANTHER" id="PTHR32322:SF2">
    <property type="entry name" value="EAMA DOMAIN-CONTAINING PROTEIN"/>
    <property type="match status" value="1"/>
</dbReference>
<feature type="transmembrane region" description="Helical" evidence="6">
    <location>
        <begin position="75"/>
        <end position="93"/>
    </location>
</feature>
<feature type="domain" description="EamA" evidence="7">
    <location>
        <begin position="47"/>
        <end position="178"/>
    </location>
</feature>
<evidence type="ECO:0000313" key="9">
    <source>
        <dbReference type="Proteomes" id="UP000886042"/>
    </source>
</evidence>
<evidence type="ECO:0000256" key="4">
    <source>
        <dbReference type="ARBA" id="ARBA00022989"/>
    </source>
</evidence>
<evidence type="ECO:0000256" key="2">
    <source>
        <dbReference type="ARBA" id="ARBA00007362"/>
    </source>
</evidence>
<sequence>LAHFFVRSEPLTPIKLLGFVVGFCGVVLLFLPKQLGWGLVENWQAQALIIIAAFGYAATSILGKRAPEQPASVGAALMLIGGAVSALISAFIFAPDSIPHSWPPLPALLALIGLIIGATFLGNFLYLRLLQLSGPSLIAKINYIVPFIALLSGWMFLHETIGLRTLISLAIIIIGLMIARRGEHSQQSDEEDNTAS</sequence>
<proteinExistence type="inferred from homology"/>
<evidence type="ECO:0000256" key="1">
    <source>
        <dbReference type="ARBA" id="ARBA00004141"/>
    </source>
</evidence>
<dbReference type="AlphaFoldDB" id="A0A7C3CA56"/>
<dbReference type="InterPro" id="IPR000620">
    <property type="entry name" value="EamA_dom"/>
</dbReference>
<name>A0A7C3CA56_9PROT</name>
<evidence type="ECO:0000256" key="5">
    <source>
        <dbReference type="ARBA" id="ARBA00023136"/>
    </source>
</evidence>
<keyword evidence="3 6" id="KW-0812">Transmembrane</keyword>
<dbReference type="Proteomes" id="UP000886042">
    <property type="component" value="Unassembled WGS sequence"/>
</dbReference>
<feature type="transmembrane region" description="Helical" evidence="6">
    <location>
        <begin position="105"/>
        <end position="125"/>
    </location>
</feature>
<feature type="transmembrane region" description="Helical" evidence="6">
    <location>
        <begin position="137"/>
        <end position="155"/>
    </location>
</feature>
<dbReference type="PANTHER" id="PTHR32322">
    <property type="entry name" value="INNER MEMBRANE TRANSPORTER"/>
    <property type="match status" value="1"/>
</dbReference>
<evidence type="ECO:0000256" key="3">
    <source>
        <dbReference type="ARBA" id="ARBA00022692"/>
    </source>
</evidence>
<feature type="transmembrane region" description="Helical" evidence="6">
    <location>
        <begin position="12"/>
        <end position="31"/>
    </location>
</feature>
<protein>
    <recommendedName>
        <fullName evidence="7">EamA domain-containing protein</fullName>
    </recommendedName>
</protein>
<accession>A0A7C3CA56</accession>
<dbReference type="GO" id="GO:0016020">
    <property type="term" value="C:membrane"/>
    <property type="evidence" value="ECO:0007669"/>
    <property type="project" value="UniProtKB-SubCell"/>
</dbReference>
<comment type="subcellular location">
    <subcellularLocation>
        <location evidence="1">Membrane</location>
        <topology evidence="1">Multi-pass membrane protein</topology>
    </subcellularLocation>
</comment>
<dbReference type="EMBL" id="DRMN01000412">
    <property type="protein sequence ID" value="HFB55546.1"/>
    <property type="molecule type" value="Genomic_DNA"/>
</dbReference>
<dbReference type="InterPro" id="IPR050638">
    <property type="entry name" value="AA-Vitamin_Transporters"/>
</dbReference>